<dbReference type="GO" id="GO:0006310">
    <property type="term" value="P:DNA recombination"/>
    <property type="evidence" value="ECO:0007669"/>
    <property type="project" value="InterPro"/>
</dbReference>
<keyword evidence="1" id="KW-0255">Endonuclease</keyword>
<dbReference type="Proteomes" id="UP000542776">
    <property type="component" value="Unassembled WGS sequence"/>
</dbReference>
<evidence type="ECO:0000313" key="2">
    <source>
        <dbReference type="Proteomes" id="UP000542776"/>
    </source>
</evidence>
<accession>A0A7W6E9J7</accession>
<keyword evidence="1" id="KW-0540">Nuclease</keyword>
<dbReference type="InterPro" id="IPR036614">
    <property type="entry name" value="RusA-like_sf"/>
</dbReference>
<keyword evidence="1" id="KW-0378">Hydrolase</keyword>
<protein>
    <submittedName>
        <fullName evidence="1">Holliday junction resolvase RusA-like endonuclease</fullName>
    </submittedName>
</protein>
<dbReference type="SUPFAM" id="SSF103084">
    <property type="entry name" value="Holliday junction resolvase RusA"/>
    <property type="match status" value="1"/>
</dbReference>
<name>A0A7W6E9J7_9HYPH</name>
<dbReference type="EMBL" id="JACIEK010000001">
    <property type="protein sequence ID" value="MBB3997223.1"/>
    <property type="molecule type" value="Genomic_DNA"/>
</dbReference>
<proteinExistence type="predicted"/>
<evidence type="ECO:0000313" key="1">
    <source>
        <dbReference type="EMBL" id="MBB3997223.1"/>
    </source>
</evidence>
<dbReference type="Pfam" id="PF05866">
    <property type="entry name" value="RusA"/>
    <property type="match status" value="1"/>
</dbReference>
<reference evidence="1 2" key="1">
    <citation type="submission" date="2020-08" db="EMBL/GenBank/DDBJ databases">
        <title>Genomic Encyclopedia of Type Strains, Phase IV (KMG-IV): sequencing the most valuable type-strain genomes for metagenomic binning, comparative biology and taxonomic classification.</title>
        <authorList>
            <person name="Goeker M."/>
        </authorList>
    </citation>
    <scope>NUCLEOTIDE SEQUENCE [LARGE SCALE GENOMIC DNA]</scope>
    <source>
        <strain evidence="1 2">DSM 102238</strain>
    </source>
</reference>
<dbReference type="InterPro" id="IPR008822">
    <property type="entry name" value="Endonuclease_RusA-like"/>
</dbReference>
<organism evidence="1 2">
    <name type="scientific">Aureimonas pseudogalii</name>
    <dbReference type="NCBI Taxonomy" id="1744844"/>
    <lineage>
        <taxon>Bacteria</taxon>
        <taxon>Pseudomonadati</taxon>
        <taxon>Pseudomonadota</taxon>
        <taxon>Alphaproteobacteria</taxon>
        <taxon>Hyphomicrobiales</taxon>
        <taxon>Aurantimonadaceae</taxon>
        <taxon>Aureimonas</taxon>
    </lineage>
</organism>
<dbReference type="GO" id="GO:0000287">
    <property type="term" value="F:magnesium ion binding"/>
    <property type="evidence" value="ECO:0007669"/>
    <property type="project" value="InterPro"/>
</dbReference>
<dbReference type="AlphaFoldDB" id="A0A7W6E9J7"/>
<dbReference type="Gene3D" id="3.30.1330.70">
    <property type="entry name" value="Holliday junction resolvase RusA"/>
    <property type="match status" value="1"/>
</dbReference>
<keyword evidence="2" id="KW-1185">Reference proteome</keyword>
<dbReference type="RefSeq" id="WP_183198521.1">
    <property type="nucleotide sequence ID" value="NZ_JACIEK010000001.1"/>
</dbReference>
<comment type="caution">
    <text evidence="1">The sequence shown here is derived from an EMBL/GenBank/DDBJ whole genome shotgun (WGS) entry which is preliminary data.</text>
</comment>
<dbReference type="GO" id="GO:0004519">
    <property type="term" value="F:endonuclease activity"/>
    <property type="evidence" value="ECO:0007669"/>
    <property type="project" value="UniProtKB-KW"/>
</dbReference>
<sequence length="125" mass="13916">MSTARLVLSFPISVNGMFPTRGNSRVPSPRYRAWRDEAGWRVAAQKPARIFGPVNIRIDLVAPDNRLRDAANYEKGVTDLLVKHGVIEGDDHRFVRRVSIGWEDSGEPCTITITACNPTNQEPTA</sequence>
<gene>
    <name evidence="1" type="ORF">GGR04_001044</name>
</gene>
<dbReference type="GO" id="GO:0006281">
    <property type="term" value="P:DNA repair"/>
    <property type="evidence" value="ECO:0007669"/>
    <property type="project" value="InterPro"/>
</dbReference>